<dbReference type="AlphaFoldDB" id="A0A6J4T6H0"/>
<keyword evidence="11" id="KW-0282">Flagellum</keyword>
<sequence>MPENLPLDATALLILFARVGAVLMMLPVFSEESVPPRIRLLIALATTTGMYGILSPRTLPFAGDQAALPGIIVTELLIGLSLGAIVKIMWAAAAMAGSIVSLQVGLTSSIVYDASQGGHAPVLSRFVGVAAAVVCMALAVHHLWIGSIIQSYALFPVGGLPPAEDFAELAVSVTTRSMALALSLAAPLIVYGIVFNVALGLASRLAPAIQVFFIAQPLNLLLGIALFATVLGAMLTAFAAAMSAWLQSGWS</sequence>
<protein>
    <recommendedName>
        <fullName evidence="3 9">Flagellar biosynthetic protein FliR</fullName>
    </recommendedName>
</protein>
<evidence type="ECO:0000256" key="8">
    <source>
        <dbReference type="ARBA" id="ARBA00023143"/>
    </source>
</evidence>
<dbReference type="InterPro" id="IPR006303">
    <property type="entry name" value="FliR"/>
</dbReference>
<name>A0A6J4T6H0_9SPHN</name>
<dbReference type="GO" id="GO:0006605">
    <property type="term" value="P:protein targeting"/>
    <property type="evidence" value="ECO:0007669"/>
    <property type="project" value="UniProtKB-UniRule"/>
</dbReference>
<comment type="similarity">
    <text evidence="2 10">Belongs to the FliR/MopE/SpaR family.</text>
</comment>
<dbReference type="GO" id="GO:0005886">
    <property type="term" value="C:plasma membrane"/>
    <property type="evidence" value="ECO:0007669"/>
    <property type="project" value="UniProtKB-SubCell"/>
</dbReference>
<accession>A0A6J4T6H0</accession>
<evidence type="ECO:0000256" key="7">
    <source>
        <dbReference type="ARBA" id="ARBA00023136"/>
    </source>
</evidence>
<evidence type="ECO:0000256" key="6">
    <source>
        <dbReference type="ARBA" id="ARBA00022989"/>
    </source>
</evidence>
<feature type="transmembrane region" description="Helical" evidence="10">
    <location>
        <begin position="12"/>
        <end position="30"/>
    </location>
</feature>
<keyword evidence="5 10" id="KW-0812">Transmembrane</keyword>
<dbReference type="GO" id="GO:0009425">
    <property type="term" value="C:bacterial-type flagellum basal body"/>
    <property type="evidence" value="ECO:0007669"/>
    <property type="project" value="UniProtKB-SubCell"/>
</dbReference>
<proteinExistence type="inferred from homology"/>
<comment type="subcellular location">
    <subcellularLocation>
        <location evidence="10">Cell membrane</location>
        <topology evidence="10">Multi-pass membrane protein</topology>
    </subcellularLocation>
    <subcellularLocation>
        <location evidence="10">Bacterial flagellum basal body</location>
    </subcellularLocation>
</comment>
<organism evidence="11">
    <name type="scientific">uncultured Sphingomonadaceae bacterium</name>
    <dbReference type="NCBI Taxonomy" id="169976"/>
    <lineage>
        <taxon>Bacteria</taxon>
        <taxon>Pseudomonadati</taxon>
        <taxon>Pseudomonadota</taxon>
        <taxon>Alphaproteobacteria</taxon>
        <taxon>Sphingomonadales</taxon>
        <taxon>Sphingomonadaceae</taxon>
        <taxon>environmental samples</taxon>
    </lineage>
</organism>
<evidence type="ECO:0000313" key="11">
    <source>
        <dbReference type="EMBL" id="CAA9514790.1"/>
    </source>
</evidence>
<keyword evidence="11" id="KW-0969">Cilium</keyword>
<evidence type="ECO:0000256" key="5">
    <source>
        <dbReference type="ARBA" id="ARBA00022692"/>
    </source>
</evidence>
<dbReference type="GO" id="GO:0044780">
    <property type="term" value="P:bacterial-type flagellum assembly"/>
    <property type="evidence" value="ECO:0007669"/>
    <property type="project" value="UniProtKB-UniRule"/>
</dbReference>
<dbReference type="Pfam" id="PF01311">
    <property type="entry name" value="Bac_export_1"/>
    <property type="match status" value="1"/>
</dbReference>
<keyword evidence="4 10" id="KW-1003">Cell membrane</keyword>
<evidence type="ECO:0000256" key="3">
    <source>
        <dbReference type="ARBA" id="ARBA00021717"/>
    </source>
</evidence>
<comment type="function">
    <text evidence="1 10">Role in flagellar biosynthesis.</text>
</comment>
<keyword evidence="7 10" id="KW-0472">Membrane</keyword>
<evidence type="ECO:0000256" key="1">
    <source>
        <dbReference type="ARBA" id="ARBA00002578"/>
    </source>
</evidence>
<gene>
    <name evidence="11" type="ORF">AVDCRST_MAG91-1843</name>
</gene>
<evidence type="ECO:0000256" key="4">
    <source>
        <dbReference type="ARBA" id="ARBA00022475"/>
    </source>
</evidence>
<dbReference type="PANTHER" id="PTHR30065">
    <property type="entry name" value="FLAGELLAR BIOSYNTHETIC PROTEIN FLIR"/>
    <property type="match status" value="1"/>
</dbReference>
<feature type="transmembrane region" description="Helical" evidence="10">
    <location>
        <begin position="126"/>
        <end position="145"/>
    </location>
</feature>
<evidence type="ECO:0000256" key="9">
    <source>
        <dbReference type="NCBIfam" id="TIGR01400"/>
    </source>
</evidence>
<evidence type="ECO:0000256" key="10">
    <source>
        <dbReference type="RuleBase" id="RU362071"/>
    </source>
</evidence>
<dbReference type="EMBL" id="CADCVX010000344">
    <property type="protein sequence ID" value="CAA9514790.1"/>
    <property type="molecule type" value="Genomic_DNA"/>
</dbReference>
<feature type="transmembrane region" description="Helical" evidence="10">
    <location>
        <begin position="178"/>
        <end position="199"/>
    </location>
</feature>
<feature type="transmembrane region" description="Helical" evidence="10">
    <location>
        <begin position="36"/>
        <end position="54"/>
    </location>
</feature>
<keyword evidence="11" id="KW-0966">Cell projection</keyword>
<dbReference type="InterPro" id="IPR002010">
    <property type="entry name" value="T3SS_IM_R"/>
</dbReference>
<dbReference type="PANTHER" id="PTHR30065:SF8">
    <property type="entry name" value="FLAGELLAR BIOSYNTHETIC PROTEIN FLIR"/>
    <property type="match status" value="1"/>
</dbReference>
<keyword evidence="8 10" id="KW-0975">Bacterial flagellum</keyword>
<evidence type="ECO:0000256" key="2">
    <source>
        <dbReference type="ARBA" id="ARBA00009772"/>
    </source>
</evidence>
<reference evidence="11" key="1">
    <citation type="submission" date="2020-02" db="EMBL/GenBank/DDBJ databases">
        <authorList>
            <person name="Meier V. D."/>
        </authorList>
    </citation>
    <scope>NUCLEOTIDE SEQUENCE</scope>
    <source>
        <strain evidence="11">AVDCRST_MAG91</strain>
    </source>
</reference>
<feature type="transmembrane region" description="Helical" evidence="10">
    <location>
        <begin position="220"/>
        <end position="246"/>
    </location>
</feature>
<dbReference type="NCBIfam" id="TIGR01400">
    <property type="entry name" value="fliR"/>
    <property type="match status" value="1"/>
</dbReference>
<keyword evidence="6 10" id="KW-1133">Transmembrane helix</keyword>
<dbReference type="PRINTS" id="PR00953">
    <property type="entry name" value="TYPE3IMRPROT"/>
</dbReference>